<feature type="region of interest" description="Disordered" evidence="1">
    <location>
        <begin position="58"/>
        <end position="95"/>
    </location>
</feature>
<evidence type="ECO:0000313" key="3">
    <source>
        <dbReference type="Proteomes" id="UP001279410"/>
    </source>
</evidence>
<dbReference type="Proteomes" id="UP001279410">
    <property type="component" value="Unassembled WGS sequence"/>
</dbReference>
<proteinExistence type="predicted"/>
<dbReference type="Pfam" id="PF15812">
    <property type="entry name" value="MREG"/>
    <property type="match status" value="1"/>
</dbReference>
<dbReference type="AlphaFoldDB" id="A0AAD3QZ81"/>
<name>A0AAD3QZ81_LATJO</name>
<dbReference type="InterPro" id="IPR031638">
    <property type="entry name" value="Melanoregulin"/>
</dbReference>
<accession>A0AAD3QZ81</accession>
<keyword evidence="3" id="KW-1185">Reference proteome</keyword>
<evidence type="ECO:0000256" key="1">
    <source>
        <dbReference type="SAM" id="MobiDB-lite"/>
    </source>
</evidence>
<reference evidence="2" key="1">
    <citation type="submission" date="2022-08" db="EMBL/GenBank/DDBJ databases">
        <title>Genome sequencing of akame (Lates japonicus).</title>
        <authorList>
            <person name="Hashiguchi Y."/>
            <person name="Takahashi H."/>
        </authorList>
    </citation>
    <scope>NUCLEOTIDE SEQUENCE</scope>
    <source>
        <strain evidence="2">Kochi</strain>
    </source>
</reference>
<dbReference type="GO" id="GO:0032402">
    <property type="term" value="P:melanosome transport"/>
    <property type="evidence" value="ECO:0007669"/>
    <property type="project" value="InterPro"/>
</dbReference>
<sequence>MRDNHREAQRQVEDNSKNLGFMAEADYCRRCLPVPHMISMRNASPSSSMRLFSTLHSETSIFSSREPPPERYPSSWWREQGPVTENCSDTELSLT</sequence>
<evidence type="ECO:0000313" key="2">
    <source>
        <dbReference type="EMBL" id="GLD49066.1"/>
    </source>
</evidence>
<feature type="compositionally biased region" description="Polar residues" evidence="1">
    <location>
        <begin position="83"/>
        <end position="95"/>
    </location>
</feature>
<dbReference type="GO" id="GO:0042470">
    <property type="term" value="C:melanosome"/>
    <property type="evidence" value="ECO:0007669"/>
    <property type="project" value="InterPro"/>
</dbReference>
<organism evidence="2 3">
    <name type="scientific">Lates japonicus</name>
    <name type="common">Japanese lates</name>
    <dbReference type="NCBI Taxonomy" id="270547"/>
    <lineage>
        <taxon>Eukaryota</taxon>
        <taxon>Metazoa</taxon>
        <taxon>Chordata</taxon>
        <taxon>Craniata</taxon>
        <taxon>Vertebrata</taxon>
        <taxon>Euteleostomi</taxon>
        <taxon>Actinopterygii</taxon>
        <taxon>Neopterygii</taxon>
        <taxon>Teleostei</taxon>
        <taxon>Neoteleostei</taxon>
        <taxon>Acanthomorphata</taxon>
        <taxon>Carangaria</taxon>
        <taxon>Carangaria incertae sedis</taxon>
        <taxon>Centropomidae</taxon>
        <taxon>Lates</taxon>
    </lineage>
</organism>
<dbReference type="EMBL" id="BRZM01000007">
    <property type="protein sequence ID" value="GLD49066.1"/>
    <property type="molecule type" value="Genomic_DNA"/>
</dbReference>
<gene>
    <name evidence="2" type="ORF">AKAME5_000291800</name>
</gene>
<protein>
    <submittedName>
        <fullName evidence="2">Melanoregulin</fullName>
    </submittedName>
</protein>
<comment type="caution">
    <text evidence="2">The sequence shown here is derived from an EMBL/GenBank/DDBJ whole genome shotgun (WGS) entry which is preliminary data.</text>
</comment>